<protein>
    <recommendedName>
        <fullName evidence="5">Arsenite methyltransferase</fullName>
        <ecNumber evidence="4">2.1.1.137</ecNumber>
    </recommendedName>
</protein>
<evidence type="ECO:0000259" key="9">
    <source>
        <dbReference type="Pfam" id="PF13847"/>
    </source>
</evidence>
<dbReference type="EC" id="2.1.1.137" evidence="4"/>
<dbReference type="HOGENOM" id="CLU_1293078_0_0_9"/>
<dbReference type="RefSeq" id="WP_006717891.1">
    <property type="nucleotide sequence ID" value="NZ_CP007032.1"/>
</dbReference>
<dbReference type="GO" id="GO:0030791">
    <property type="term" value="F:arsenite methyltransferase activity"/>
    <property type="evidence" value="ECO:0007669"/>
    <property type="project" value="UniProtKB-EC"/>
</dbReference>
<dbReference type="CDD" id="cd02440">
    <property type="entry name" value="AdoMet_MTases"/>
    <property type="match status" value="1"/>
</dbReference>
<dbReference type="PANTHER" id="PTHR43675:SF8">
    <property type="entry name" value="ARSENITE METHYLTRANSFERASE"/>
    <property type="match status" value="1"/>
</dbReference>
<reference evidence="10 11" key="1">
    <citation type="submission" date="2013-12" db="EMBL/GenBank/DDBJ databases">
        <authorList>
            <consortium name="DOE Joint Genome Institute"/>
            <person name="Smidt H."/>
            <person name="Huntemann M."/>
            <person name="Han J."/>
            <person name="Chen A."/>
            <person name="Kyrpides N."/>
            <person name="Mavromatis K."/>
            <person name="Markowitz V."/>
            <person name="Palaniappan K."/>
            <person name="Ivanova N."/>
            <person name="Schaumberg A."/>
            <person name="Pati A."/>
            <person name="Liolios K."/>
            <person name="Nordberg H.P."/>
            <person name="Cantor M.N."/>
            <person name="Hua S.X."/>
            <person name="Woyke T."/>
        </authorList>
    </citation>
    <scope>NUCLEOTIDE SEQUENCE [LARGE SCALE GENOMIC DNA]</scope>
    <source>
        <strain evidence="11">DSM 15288</strain>
    </source>
</reference>
<dbReference type="Gene3D" id="3.40.50.150">
    <property type="entry name" value="Vaccinia Virus protein VP39"/>
    <property type="match status" value="1"/>
</dbReference>
<dbReference type="InterPro" id="IPR029063">
    <property type="entry name" value="SAM-dependent_MTases_sf"/>
</dbReference>
<dbReference type="AlphaFoldDB" id="W0E726"/>
<comment type="similarity">
    <text evidence="3">Belongs to the methyltransferase superfamily. Arsenite methyltransferase family.</text>
</comment>
<dbReference type="eggNOG" id="COG2226">
    <property type="taxonomic scope" value="Bacteria"/>
</dbReference>
<gene>
    <name evidence="10" type="ORF">DESME_05535</name>
</gene>
<keyword evidence="11" id="KW-1185">Reference proteome</keyword>
<dbReference type="InterPro" id="IPR025714">
    <property type="entry name" value="Methyltranfer_dom"/>
</dbReference>
<evidence type="ECO:0000256" key="2">
    <source>
        <dbReference type="ARBA" id="ARBA00022691"/>
    </source>
</evidence>
<keyword evidence="2" id="KW-0949">S-adenosyl-L-methionine</keyword>
<comment type="catalytic activity">
    <reaction evidence="6">
        <text>arsenic triglutathione + [thioredoxin]-dithiol + S-adenosyl-L-methionine + 2 H2O = methylarsonous acid + [thioredoxin]-disulfide + 3 glutathione + S-adenosyl-L-homocysteine + H(+)</text>
        <dbReference type="Rhea" id="RHEA:69460"/>
        <dbReference type="Rhea" id="RHEA-COMP:10698"/>
        <dbReference type="Rhea" id="RHEA-COMP:10700"/>
        <dbReference type="ChEBI" id="CHEBI:15377"/>
        <dbReference type="ChEBI" id="CHEBI:15378"/>
        <dbReference type="ChEBI" id="CHEBI:17826"/>
        <dbReference type="ChEBI" id="CHEBI:29950"/>
        <dbReference type="ChEBI" id="CHEBI:50058"/>
        <dbReference type="ChEBI" id="CHEBI:57856"/>
        <dbReference type="ChEBI" id="CHEBI:57925"/>
        <dbReference type="ChEBI" id="CHEBI:59789"/>
        <dbReference type="ChEBI" id="CHEBI:183640"/>
        <dbReference type="EC" id="2.1.1.137"/>
    </reaction>
</comment>
<accession>W0E726</accession>
<dbReference type="OrthoDB" id="9772751at2"/>
<evidence type="ECO:0000256" key="1">
    <source>
        <dbReference type="ARBA" id="ARBA00022679"/>
    </source>
</evidence>
<evidence type="ECO:0000256" key="5">
    <source>
        <dbReference type="ARBA" id="ARBA00034545"/>
    </source>
</evidence>
<keyword evidence="10" id="KW-0830">Ubiquinone</keyword>
<name>W0E726_9FIRM</name>
<organism evidence="10 11">
    <name type="scientific">Desulfitobacterium metallireducens DSM 15288</name>
    <dbReference type="NCBI Taxonomy" id="871968"/>
    <lineage>
        <taxon>Bacteria</taxon>
        <taxon>Bacillati</taxon>
        <taxon>Bacillota</taxon>
        <taxon>Clostridia</taxon>
        <taxon>Eubacteriales</taxon>
        <taxon>Desulfitobacteriaceae</taxon>
        <taxon>Desulfitobacterium</taxon>
    </lineage>
</organism>
<evidence type="ECO:0000256" key="3">
    <source>
        <dbReference type="ARBA" id="ARBA00034487"/>
    </source>
</evidence>
<dbReference type="PANTHER" id="PTHR43675">
    <property type="entry name" value="ARSENITE METHYLTRANSFERASE"/>
    <property type="match status" value="1"/>
</dbReference>
<evidence type="ECO:0000256" key="8">
    <source>
        <dbReference type="ARBA" id="ARBA00048428"/>
    </source>
</evidence>
<evidence type="ECO:0000313" key="11">
    <source>
        <dbReference type="Proteomes" id="UP000010847"/>
    </source>
</evidence>
<dbReference type="Proteomes" id="UP000010847">
    <property type="component" value="Chromosome"/>
</dbReference>
<dbReference type="STRING" id="871968.DESME_05535"/>
<dbReference type="EMBL" id="CP007032">
    <property type="protein sequence ID" value="AHF06577.1"/>
    <property type="molecule type" value="Genomic_DNA"/>
</dbReference>
<dbReference type="Pfam" id="PF13847">
    <property type="entry name" value="Methyltransf_31"/>
    <property type="match status" value="1"/>
</dbReference>
<dbReference type="PROSITE" id="PS51608">
    <property type="entry name" value="SAM_MT_UBIE"/>
    <property type="match status" value="1"/>
</dbReference>
<dbReference type="InterPro" id="IPR026669">
    <property type="entry name" value="Arsenite_MeTrfase-like"/>
</dbReference>
<dbReference type="InterPro" id="IPR004033">
    <property type="entry name" value="UbiE/COQ5_MeTrFase"/>
</dbReference>
<keyword evidence="1" id="KW-0808">Transferase</keyword>
<proteinExistence type="inferred from homology"/>
<comment type="catalytic activity">
    <reaction evidence="8">
        <text>arsenic triglutathione + 3 [thioredoxin]-dithiol + 3 S-adenosyl-L-methionine = trimethylarsine + 3 [thioredoxin]-disulfide + 3 glutathione + 3 S-adenosyl-L-homocysteine + 3 H(+)</text>
        <dbReference type="Rhea" id="RHEA:69432"/>
        <dbReference type="Rhea" id="RHEA-COMP:10698"/>
        <dbReference type="Rhea" id="RHEA-COMP:10700"/>
        <dbReference type="ChEBI" id="CHEBI:15378"/>
        <dbReference type="ChEBI" id="CHEBI:27130"/>
        <dbReference type="ChEBI" id="CHEBI:29950"/>
        <dbReference type="ChEBI" id="CHEBI:50058"/>
        <dbReference type="ChEBI" id="CHEBI:57856"/>
        <dbReference type="ChEBI" id="CHEBI:57925"/>
        <dbReference type="ChEBI" id="CHEBI:59789"/>
        <dbReference type="ChEBI" id="CHEBI:183640"/>
        <dbReference type="EC" id="2.1.1.137"/>
    </reaction>
</comment>
<feature type="domain" description="Methyltransferase" evidence="9">
    <location>
        <begin position="32"/>
        <end position="177"/>
    </location>
</feature>
<dbReference type="KEGG" id="dmt:DESME_05535"/>
<evidence type="ECO:0000256" key="7">
    <source>
        <dbReference type="ARBA" id="ARBA00047943"/>
    </source>
</evidence>
<evidence type="ECO:0000313" key="10">
    <source>
        <dbReference type="EMBL" id="AHF06577.1"/>
    </source>
</evidence>
<evidence type="ECO:0000256" key="4">
    <source>
        <dbReference type="ARBA" id="ARBA00034521"/>
    </source>
</evidence>
<comment type="catalytic activity">
    <reaction evidence="7">
        <text>arsenic triglutathione + 2 [thioredoxin]-dithiol + 2 S-adenosyl-L-methionine + H2O = dimethylarsinous acid + 2 [thioredoxin]-disulfide + 3 glutathione + 2 S-adenosyl-L-homocysteine + 2 H(+)</text>
        <dbReference type="Rhea" id="RHEA:69464"/>
        <dbReference type="Rhea" id="RHEA-COMP:10698"/>
        <dbReference type="Rhea" id="RHEA-COMP:10700"/>
        <dbReference type="ChEBI" id="CHEBI:15377"/>
        <dbReference type="ChEBI" id="CHEBI:15378"/>
        <dbReference type="ChEBI" id="CHEBI:23808"/>
        <dbReference type="ChEBI" id="CHEBI:29950"/>
        <dbReference type="ChEBI" id="CHEBI:50058"/>
        <dbReference type="ChEBI" id="CHEBI:57856"/>
        <dbReference type="ChEBI" id="CHEBI:57925"/>
        <dbReference type="ChEBI" id="CHEBI:59789"/>
        <dbReference type="ChEBI" id="CHEBI:183640"/>
        <dbReference type="EC" id="2.1.1.137"/>
    </reaction>
</comment>
<dbReference type="SUPFAM" id="SSF53335">
    <property type="entry name" value="S-adenosyl-L-methionine-dependent methyltransferases"/>
    <property type="match status" value="1"/>
</dbReference>
<sequence length="209" mass="23627">MSTFEIVKRYTEENINSNLSCGGNIQYLELIEGEKVLDLGCGRGGETLEASKHVGSSGFAWGLDLTPRMIQLAQERAKQEQVENVDFLVASMDQIPLEDNSLDAVLSNCAINHVEDKVTVYREIYRVLKRGGRFVVSDIMTEQPLPQEIREDPEAIADCFGGAITIQEYENVLKNAGFSQVEVFKERRYMKNGYEMISRTFQGYKEPIL</sequence>
<evidence type="ECO:0000256" key="6">
    <source>
        <dbReference type="ARBA" id="ARBA00047941"/>
    </source>
</evidence>